<dbReference type="GO" id="GO:0032447">
    <property type="term" value="P:protein urmylation"/>
    <property type="evidence" value="ECO:0007669"/>
    <property type="project" value="EnsemblFungi"/>
</dbReference>
<protein>
    <recommendedName>
        <fullName evidence="5">Elongator complex protein 6</fullName>
    </recommendedName>
</protein>
<dbReference type="GeneID" id="11532610"/>
<dbReference type="RefSeq" id="XP_003684074.1">
    <property type="nucleotide sequence ID" value="XM_003684026.1"/>
</dbReference>
<dbReference type="eggNOG" id="ENOG502S4WT">
    <property type="taxonomic scope" value="Eukaryota"/>
</dbReference>
<name>G8BP12_TETPH</name>
<dbReference type="PANTHER" id="PTHR16184">
    <property type="entry name" value="ELONGATOR COMPLEX PROTEIN 6"/>
    <property type="match status" value="1"/>
</dbReference>
<dbReference type="GO" id="GO:0000049">
    <property type="term" value="F:tRNA binding"/>
    <property type="evidence" value="ECO:0007669"/>
    <property type="project" value="EnsemblFungi"/>
</dbReference>
<evidence type="ECO:0000313" key="3">
    <source>
        <dbReference type="EMBL" id="CCE61640.1"/>
    </source>
</evidence>
<sequence>MNTAQKQDLLIFSDHSVISNQMCNGSTHDLILVTHSEATSPTWLLNALVETIVFGVPYSLKAEANSSQHQVGKSSSRNVSLCSFVHDLKFVENSLMKLKIDVNQCTFIDCMTNFIVNNIGKSNEVTLKTLVEKFPTNTNGTIFLEQPELLLSLLDDLTSDQLQKMFIIPLMKKCGLLIIASNTGLVAIDEDHIAAKELTEFKRFFISNMHKALVIMNLKPLDTGRAKDITGTLRITRGGKHNSYDKIHPVENEYLYLTKRDSTKLFYR</sequence>
<proteinExistence type="inferred from homology"/>
<evidence type="ECO:0008006" key="5">
    <source>
        <dbReference type="Google" id="ProtNLM"/>
    </source>
</evidence>
<evidence type="ECO:0000313" key="4">
    <source>
        <dbReference type="Proteomes" id="UP000005666"/>
    </source>
</evidence>
<dbReference type="KEGG" id="tpf:TPHA_0A05660"/>
<dbReference type="STRING" id="1071381.G8BP12"/>
<dbReference type="GO" id="GO:0016887">
    <property type="term" value="F:ATP hydrolysis activity"/>
    <property type="evidence" value="ECO:0007669"/>
    <property type="project" value="EnsemblFungi"/>
</dbReference>
<reference evidence="3 4" key="1">
    <citation type="journal article" date="2011" name="Proc. Natl. Acad. Sci. U.S.A.">
        <title>Evolutionary erosion of yeast sex chromosomes by mating-type switching accidents.</title>
        <authorList>
            <person name="Gordon J.L."/>
            <person name="Armisen D."/>
            <person name="Proux-Wera E."/>
            <person name="Oheigeartaigh S.S."/>
            <person name="Byrne K.P."/>
            <person name="Wolfe K.H."/>
        </authorList>
    </citation>
    <scope>NUCLEOTIDE SEQUENCE [LARGE SCALE GENOMIC DNA]</scope>
    <source>
        <strain evidence="4">ATCC 24235 / CBS 4417 / NBRC 1672 / NRRL Y-8282 / UCD 70-5</strain>
    </source>
</reference>
<dbReference type="GO" id="GO:0002098">
    <property type="term" value="P:tRNA wobble uridine modification"/>
    <property type="evidence" value="ECO:0007669"/>
    <property type="project" value="EnsemblFungi"/>
</dbReference>
<dbReference type="GO" id="GO:0006357">
    <property type="term" value="P:regulation of transcription by RNA polymerase II"/>
    <property type="evidence" value="ECO:0007669"/>
    <property type="project" value="EnsemblFungi"/>
</dbReference>
<organism evidence="3 4">
    <name type="scientific">Tetrapisispora phaffii (strain ATCC 24235 / CBS 4417 / NBRC 1672 / NRRL Y-8282 / UCD 70-5)</name>
    <name type="common">Yeast</name>
    <name type="synonym">Fabospora phaffii</name>
    <dbReference type="NCBI Taxonomy" id="1071381"/>
    <lineage>
        <taxon>Eukaryota</taxon>
        <taxon>Fungi</taxon>
        <taxon>Dikarya</taxon>
        <taxon>Ascomycota</taxon>
        <taxon>Saccharomycotina</taxon>
        <taxon>Saccharomycetes</taxon>
        <taxon>Saccharomycetales</taxon>
        <taxon>Saccharomycetaceae</taxon>
        <taxon>Tetrapisispora</taxon>
    </lineage>
</organism>
<dbReference type="PANTHER" id="PTHR16184:SF6">
    <property type="entry name" value="ELONGATOR COMPLEX PROTEIN 6"/>
    <property type="match status" value="1"/>
</dbReference>
<dbReference type="EMBL" id="HE612856">
    <property type="protein sequence ID" value="CCE61640.1"/>
    <property type="molecule type" value="Genomic_DNA"/>
</dbReference>
<dbReference type="OrthoDB" id="9995306at2759"/>
<dbReference type="InterPro" id="IPR018627">
    <property type="entry name" value="ELP6"/>
</dbReference>
<dbReference type="GO" id="GO:0033588">
    <property type="term" value="C:elongator holoenzyme complex"/>
    <property type="evidence" value="ECO:0007669"/>
    <property type="project" value="EnsemblFungi"/>
</dbReference>
<dbReference type="Gene3D" id="3.40.50.300">
    <property type="entry name" value="P-loop containing nucleotide triphosphate hydrolases"/>
    <property type="match status" value="1"/>
</dbReference>
<dbReference type="HOGENOM" id="CLU_086730_0_0_1"/>
<accession>G8BP12</accession>
<dbReference type="Proteomes" id="UP000005666">
    <property type="component" value="Chromosome 1"/>
</dbReference>
<comment type="pathway">
    <text evidence="1">tRNA modification; 5-methoxycarbonylmethyl-2-thiouridine-tRNA biosynthesis.</text>
</comment>
<dbReference type="UniPathway" id="UPA00988"/>
<evidence type="ECO:0000256" key="2">
    <source>
        <dbReference type="ARBA" id="ARBA00008837"/>
    </source>
</evidence>
<dbReference type="OMA" id="EYVYHIT"/>
<dbReference type="CDD" id="cd19495">
    <property type="entry name" value="Elp6"/>
    <property type="match status" value="1"/>
</dbReference>
<dbReference type="InterPro" id="IPR027417">
    <property type="entry name" value="P-loop_NTPase"/>
</dbReference>
<gene>
    <name evidence="3" type="primary">TPHA0A05660</name>
    <name evidence="3" type="ordered locus">TPHA_0A05660</name>
</gene>
<keyword evidence="4" id="KW-1185">Reference proteome</keyword>
<dbReference type="GO" id="GO:0042802">
    <property type="term" value="F:identical protein binding"/>
    <property type="evidence" value="ECO:0007669"/>
    <property type="project" value="EnsemblFungi"/>
</dbReference>
<dbReference type="AlphaFoldDB" id="G8BP12"/>
<comment type="similarity">
    <text evidence="2">Belongs to the ELP6 family.</text>
</comment>
<evidence type="ECO:0000256" key="1">
    <source>
        <dbReference type="ARBA" id="ARBA00005043"/>
    </source>
</evidence>